<dbReference type="Proteomes" id="UP000245202">
    <property type="component" value="Unassembled WGS sequence"/>
</dbReference>
<dbReference type="SUPFAM" id="SSF56349">
    <property type="entry name" value="DNA breaking-rejoining enzymes"/>
    <property type="match status" value="1"/>
</dbReference>
<feature type="domain" description="Core-binding (CB)" evidence="3">
    <location>
        <begin position="18"/>
        <end position="103"/>
    </location>
</feature>
<dbReference type="InterPro" id="IPR044068">
    <property type="entry name" value="CB"/>
</dbReference>
<dbReference type="InterPro" id="IPR004107">
    <property type="entry name" value="Integrase_SAM-like_N"/>
</dbReference>
<dbReference type="RefSeq" id="WP_108991723.1">
    <property type="nucleotide sequence ID" value="NZ_BDQX01000047.1"/>
</dbReference>
<dbReference type="AlphaFoldDB" id="A0A2R5EIJ4"/>
<dbReference type="InterPro" id="IPR010998">
    <property type="entry name" value="Integrase_recombinase_N"/>
</dbReference>
<evidence type="ECO:0000313" key="4">
    <source>
        <dbReference type="EMBL" id="GBG06426.1"/>
    </source>
</evidence>
<evidence type="ECO:0000313" key="5">
    <source>
        <dbReference type="Proteomes" id="UP000245202"/>
    </source>
</evidence>
<proteinExistence type="predicted"/>
<gene>
    <name evidence="4" type="ORF">PAT3040_00953</name>
</gene>
<evidence type="ECO:0000256" key="1">
    <source>
        <dbReference type="ARBA" id="ARBA00023125"/>
    </source>
</evidence>
<name>A0A2R5EIJ4_9BACL</name>
<dbReference type="Gene3D" id="1.10.150.130">
    <property type="match status" value="1"/>
</dbReference>
<comment type="caution">
    <text evidence="4">The sequence shown here is derived from an EMBL/GenBank/DDBJ whole genome shotgun (WGS) entry which is preliminary data.</text>
</comment>
<dbReference type="GO" id="GO:0015074">
    <property type="term" value="P:DNA integration"/>
    <property type="evidence" value="ECO:0007669"/>
    <property type="project" value="InterPro"/>
</dbReference>
<keyword evidence="1 2" id="KW-0238">DNA-binding</keyword>
<sequence>MNINEEKKELKGSDVDQTLFADYMLEWLETVKPSTELITYISYTNAVKKRIAPYFSEKGITLQELKPHHIQEFYNYALNEWKVKANTVIHYHANIRSALHQVYIT</sequence>
<protein>
    <submittedName>
        <fullName evidence="4">Putative site-specific integrase</fullName>
    </submittedName>
</protein>
<dbReference type="GO" id="GO:0003677">
    <property type="term" value="F:DNA binding"/>
    <property type="evidence" value="ECO:0007669"/>
    <property type="project" value="UniProtKB-UniRule"/>
</dbReference>
<dbReference type="InterPro" id="IPR011010">
    <property type="entry name" value="DNA_brk_join_enz"/>
</dbReference>
<organism evidence="4 5">
    <name type="scientific">Paenibacillus agaridevorans</name>
    <dbReference type="NCBI Taxonomy" id="171404"/>
    <lineage>
        <taxon>Bacteria</taxon>
        <taxon>Bacillati</taxon>
        <taxon>Bacillota</taxon>
        <taxon>Bacilli</taxon>
        <taxon>Bacillales</taxon>
        <taxon>Paenibacillaceae</taxon>
        <taxon>Paenibacillus</taxon>
    </lineage>
</organism>
<accession>A0A2R5EIJ4</accession>
<dbReference type="PROSITE" id="PS51900">
    <property type="entry name" value="CB"/>
    <property type="match status" value="1"/>
</dbReference>
<evidence type="ECO:0000259" key="3">
    <source>
        <dbReference type="PROSITE" id="PS51900"/>
    </source>
</evidence>
<keyword evidence="5" id="KW-1185">Reference proteome</keyword>
<dbReference type="EMBL" id="BDQX01000047">
    <property type="protein sequence ID" value="GBG06426.1"/>
    <property type="molecule type" value="Genomic_DNA"/>
</dbReference>
<evidence type="ECO:0000256" key="2">
    <source>
        <dbReference type="PROSITE-ProRule" id="PRU01248"/>
    </source>
</evidence>
<dbReference type="Pfam" id="PF14659">
    <property type="entry name" value="Phage_int_SAM_3"/>
    <property type="match status" value="1"/>
</dbReference>
<reference evidence="4 5" key="1">
    <citation type="submission" date="2017-08" db="EMBL/GenBank/DDBJ databases">
        <title>Substantial Increase in Enzyme Production by Combined Drug-Resistance Mutations in Paenibacillus agaridevorans.</title>
        <authorList>
            <person name="Tanaka Y."/>
            <person name="Funane K."/>
            <person name="Hosaka T."/>
            <person name="Shiwa Y."/>
            <person name="Fujita N."/>
            <person name="Miyazaki T."/>
            <person name="Yoshikawa H."/>
            <person name="Murakami K."/>
            <person name="Kasahara K."/>
            <person name="Inaoka T."/>
            <person name="Hiraga Y."/>
            <person name="Ochi K."/>
        </authorList>
    </citation>
    <scope>NUCLEOTIDE SEQUENCE [LARGE SCALE GENOMIC DNA]</scope>
    <source>
        <strain evidence="4 5">T-3040</strain>
    </source>
</reference>